<dbReference type="PANTHER" id="PTHR43187:SF1">
    <property type="entry name" value="GLUTAMINE AMIDOTRANSFERASE DUG3-RELATED"/>
    <property type="match status" value="1"/>
</dbReference>
<dbReference type="Proteomes" id="UP000275461">
    <property type="component" value="Unassembled WGS sequence"/>
</dbReference>
<evidence type="ECO:0000256" key="1">
    <source>
        <dbReference type="ARBA" id="ARBA00022962"/>
    </source>
</evidence>
<dbReference type="CDD" id="cd01908">
    <property type="entry name" value="YafJ"/>
    <property type="match status" value="1"/>
</dbReference>
<keyword evidence="3" id="KW-0808">Transferase</keyword>
<dbReference type="InterPro" id="IPR026869">
    <property type="entry name" value="EgtC-like"/>
</dbReference>
<organism evidence="3 4">
    <name type="scientific">Alkalispirillum mobile</name>
    <dbReference type="NCBI Taxonomy" id="85925"/>
    <lineage>
        <taxon>Bacteria</taxon>
        <taxon>Pseudomonadati</taxon>
        <taxon>Pseudomonadota</taxon>
        <taxon>Gammaproteobacteria</taxon>
        <taxon>Chromatiales</taxon>
        <taxon>Ectothiorhodospiraceae</taxon>
        <taxon>Alkalispirillum</taxon>
    </lineage>
</organism>
<dbReference type="AlphaFoldDB" id="A0A498CD23"/>
<gene>
    <name evidence="3" type="ORF">DFR31_1076</name>
</gene>
<dbReference type="InterPro" id="IPR029055">
    <property type="entry name" value="Ntn_hydrolases_N"/>
</dbReference>
<proteinExistence type="predicted"/>
<dbReference type="EMBL" id="RCDA01000001">
    <property type="protein sequence ID" value="RLK51160.1"/>
    <property type="molecule type" value="Genomic_DNA"/>
</dbReference>
<dbReference type="Pfam" id="PF13230">
    <property type="entry name" value="GATase_4"/>
    <property type="match status" value="1"/>
</dbReference>
<dbReference type="SUPFAM" id="SSF56235">
    <property type="entry name" value="N-terminal nucleophile aminohydrolases (Ntn hydrolases)"/>
    <property type="match status" value="1"/>
</dbReference>
<dbReference type="Gene3D" id="3.60.20.10">
    <property type="entry name" value="Glutamine Phosphoribosylpyrophosphate, subunit 1, domain 1"/>
    <property type="match status" value="1"/>
</dbReference>
<keyword evidence="1 3" id="KW-0315">Glutamine amidotransferase</keyword>
<dbReference type="InterPro" id="IPR017932">
    <property type="entry name" value="GATase_2_dom"/>
</dbReference>
<accession>A0A498CD23</accession>
<evidence type="ECO:0000313" key="3">
    <source>
        <dbReference type="EMBL" id="RLK51160.1"/>
    </source>
</evidence>
<dbReference type="GO" id="GO:0016740">
    <property type="term" value="F:transferase activity"/>
    <property type="evidence" value="ECO:0007669"/>
    <property type="project" value="UniProtKB-KW"/>
</dbReference>
<dbReference type="PANTHER" id="PTHR43187">
    <property type="entry name" value="GLUTAMINE AMIDOTRANSFERASE DUG3-RELATED"/>
    <property type="match status" value="1"/>
</dbReference>
<evidence type="ECO:0000259" key="2">
    <source>
        <dbReference type="PROSITE" id="PS51278"/>
    </source>
</evidence>
<comment type="caution">
    <text evidence="3">The sequence shown here is derived from an EMBL/GenBank/DDBJ whole genome shotgun (WGS) entry which is preliminary data.</text>
</comment>
<evidence type="ECO:0000313" key="4">
    <source>
        <dbReference type="Proteomes" id="UP000275461"/>
    </source>
</evidence>
<reference evidence="3 4" key="1">
    <citation type="submission" date="2018-10" db="EMBL/GenBank/DDBJ databases">
        <title>Genomic Encyclopedia of Type Strains, Phase IV (KMG-IV): sequencing the most valuable type-strain genomes for metagenomic binning, comparative biology and taxonomic classification.</title>
        <authorList>
            <person name="Goeker M."/>
        </authorList>
    </citation>
    <scope>NUCLEOTIDE SEQUENCE [LARGE SCALE GENOMIC DNA]</scope>
    <source>
        <strain evidence="3 4">DSM 12769</strain>
    </source>
</reference>
<keyword evidence="4" id="KW-1185">Reference proteome</keyword>
<dbReference type="InterPro" id="IPR052373">
    <property type="entry name" value="Gamma-glu_amide_hydrolase"/>
</dbReference>
<name>A0A498CD23_9GAMM</name>
<sequence length="261" mass="28116">MCRMAAYTGPRLPLEIFLNHPPHSLIQQAHAPRETLSATVNADGVGIGWLDAAGRPATYRSTLPAWADPNLESLGRSLESALWVGNVRSATDPLSNGYANTQPFIGDDLLFLHNGFMEAFGTALRGRFRRALESRFEADIHGTTDSEYLFALLRQEAASSDNGLEAALRPTLARVQDWLATADAHALLNLVVAQGARLIGVRHAVGMDCPSLYAHPAHPAFRGGALIASEPLDNHDGWTPIPPHHTFTLEPGADAVSPIPL</sequence>
<feature type="domain" description="Glutamine amidotransferase type-2" evidence="2">
    <location>
        <begin position="2"/>
        <end position="260"/>
    </location>
</feature>
<dbReference type="PROSITE" id="PS51278">
    <property type="entry name" value="GATASE_TYPE_2"/>
    <property type="match status" value="1"/>
</dbReference>
<protein>
    <submittedName>
        <fullName evidence="3">Glutamine amidotransferase</fullName>
    </submittedName>
</protein>